<comment type="pathway">
    <text evidence="6">Carbohydrate biosynthesis; dTDP-L-rhamnose biosynthesis.</text>
</comment>
<dbReference type="NCBIfam" id="TIGR01221">
    <property type="entry name" value="rmlC"/>
    <property type="match status" value="1"/>
</dbReference>
<evidence type="ECO:0000313" key="8">
    <source>
        <dbReference type="Proteomes" id="UP000321124"/>
    </source>
</evidence>
<comment type="catalytic activity">
    <reaction evidence="1 6">
        <text>dTDP-4-dehydro-6-deoxy-alpha-D-glucose = dTDP-4-dehydro-beta-L-rhamnose</text>
        <dbReference type="Rhea" id="RHEA:16969"/>
        <dbReference type="ChEBI" id="CHEBI:57649"/>
        <dbReference type="ChEBI" id="CHEBI:62830"/>
        <dbReference type="EC" id="5.1.3.13"/>
    </reaction>
</comment>
<dbReference type="Pfam" id="PF00908">
    <property type="entry name" value="dTDP_sugar_isom"/>
    <property type="match status" value="1"/>
</dbReference>
<name>A0A5B8QVP1_9GAMM</name>
<evidence type="ECO:0000256" key="6">
    <source>
        <dbReference type="RuleBase" id="RU364069"/>
    </source>
</evidence>
<dbReference type="PANTHER" id="PTHR21047">
    <property type="entry name" value="DTDP-6-DEOXY-D-GLUCOSE-3,5 EPIMERASE"/>
    <property type="match status" value="1"/>
</dbReference>
<dbReference type="KEGG" id="sdeo:D0436_07870"/>
<dbReference type="Gene3D" id="2.60.120.10">
    <property type="entry name" value="Jelly Rolls"/>
    <property type="match status" value="1"/>
</dbReference>
<dbReference type="CDD" id="cd00438">
    <property type="entry name" value="cupin_RmlC"/>
    <property type="match status" value="1"/>
</dbReference>
<dbReference type="InterPro" id="IPR014710">
    <property type="entry name" value="RmlC-like_jellyroll"/>
</dbReference>
<dbReference type="SUPFAM" id="SSF51182">
    <property type="entry name" value="RmlC-like cupins"/>
    <property type="match status" value="1"/>
</dbReference>
<dbReference type="EMBL" id="CP031775">
    <property type="protein sequence ID" value="QDZ90395.1"/>
    <property type="molecule type" value="Genomic_DNA"/>
</dbReference>
<reference evidence="7 8" key="1">
    <citation type="journal article" date="2019" name="Ecotoxicol. Environ. Saf.">
        <title>Microbial characterization of heavy metal resistant bacterial strains isolated from an electroplating wastewater treatment plant.</title>
        <authorList>
            <person name="Cai X."/>
            <person name="Zheng X."/>
            <person name="Zhang D."/>
            <person name="Iqbal W."/>
            <person name="Liu C."/>
            <person name="Yang B."/>
            <person name="Zhao X."/>
            <person name="Lu X."/>
            <person name="Mao Y."/>
        </authorList>
    </citation>
    <scope>NUCLEOTIDE SEQUENCE [LARGE SCALE GENOMIC DNA]</scope>
    <source>
        <strain evidence="7 8">Ni1-3</strain>
    </source>
</reference>
<evidence type="ECO:0000256" key="2">
    <source>
        <dbReference type="ARBA" id="ARBA00001997"/>
    </source>
</evidence>
<dbReference type="EC" id="5.1.3.13" evidence="3 6"/>
<dbReference type="GO" id="GO:0000271">
    <property type="term" value="P:polysaccharide biosynthetic process"/>
    <property type="evidence" value="ECO:0007669"/>
    <property type="project" value="TreeGrafter"/>
</dbReference>
<dbReference type="UniPathway" id="UPA00124"/>
<sequence length="178" mass="19601">MIINSTELDGVYAIENRVFHDHRGTFVKTFHNELFTANGLNTDFKESFYSVSKKGVVRGMHFQNAPDDHAKLVYVTDGEILDLIVDVRSGSPTLGRYVSLTLSAGNAKSVYIGKGFAHGFLTLTESATVVYSTTTVHSPASDTGIRWDSFGFDWGVQQPIISERDLSFPTLAQFAGKN</sequence>
<feature type="active site" description="Proton acceptor" evidence="5">
    <location>
        <position position="61"/>
    </location>
</feature>
<protein>
    <recommendedName>
        <fullName evidence="4 6">dTDP-4-dehydrorhamnose 3,5-epimerase</fullName>
        <ecNumber evidence="3 6">5.1.3.13</ecNumber>
    </recommendedName>
    <alternativeName>
        <fullName evidence="6">Thymidine diphospho-4-keto-rhamnose 3,5-epimerase</fullName>
    </alternativeName>
</protein>
<evidence type="ECO:0000313" key="7">
    <source>
        <dbReference type="EMBL" id="QDZ90395.1"/>
    </source>
</evidence>
<proteinExistence type="inferred from homology"/>
<feature type="active site" description="Proton donor" evidence="5">
    <location>
        <position position="131"/>
    </location>
</feature>
<dbReference type="InterPro" id="IPR000888">
    <property type="entry name" value="RmlC-like"/>
</dbReference>
<dbReference type="RefSeq" id="WP_208662130.1">
    <property type="nucleotide sequence ID" value="NZ_CP031775.2"/>
</dbReference>
<accession>A0A5B8QVP1</accession>
<dbReference type="GO" id="GO:0019305">
    <property type="term" value="P:dTDP-rhamnose biosynthetic process"/>
    <property type="evidence" value="ECO:0007669"/>
    <property type="project" value="UniProtKB-UniRule"/>
</dbReference>
<comment type="similarity">
    <text evidence="6">Belongs to the dTDP-4-dehydrorhamnose 3,5-epimerase family.</text>
</comment>
<dbReference type="Proteomes" id="UP000321124">
    <property type="component" value="Chromosome"/>
</dbReference>
<comment type="subunit">
    <text evidence="6">Homodimer.</text>
</comment>
<evidence type="ECO:0000256" key="5">
    <source>
        <dbReference type="PIRSR" id="PIRSR600888-1"/>
    </source>
</evidence>
<evidence type="ECO:0000256" key="1">
    <source>
        <dbReference type="ARBA" id="ARBA00001298"/>
    </source>
</evidence>
<dbReference type="GO" id="GO:0008830">
    <property type="term" value="F:dTDP-4-dehydrorhamnose 3,5-epimerase activity"/>
    <property type="evidence" value="ECO:0007669"/>
    <property type="project" value="UniProtKB-UniRule"/>
</dbReference>
<evidence type="ECO:0000256" key="3">
    <source>
        <dbReference type="ARBA" id="ARBA00012098"/>
    </source>
</evidence>
<gene>
    <name evidence="7" type="primary">rfbC</name>
    <name evidence="7" type="ORF">D0436_07870</name>
</gene>
<dbReference type="InterPro" id="IPR011051">
    <property type="entry name" value="RmlC_Cupin_sf"/>
</dbReference>
<dbReference type="AlphaFoldDB" id="A0A5B8QVP1"/>
<dbReference type="GO" id="GO:0005829">
    <property type="term" value="C:cytosol"/>
    <property type="evidence" value="ECO:0007669"/>
    <property type="project" value="TreeGrafter"/>
</dbReference>
<dbReference type="PANTHER" id="PTHR21047:SF2">
    <property type="entry name" value="THYMIDINE DIPHOSPHO-4-KETO-RHAMNOSE 3,5-EPIMERASE"/>
    <property type="match status" value="1"/>
</dbReference>
<keyword evidence="6 7" id="KW-0413">Isomerase</keyword>
<evidence type="ECO:0000256" key="4">
    <source>
        <dbReference type="ARBA" id="ARBA00019595"/>
    </source>
</evidence>
<organism evidence="7 8">
    <name type="scientific">Shewanella decolorationis</name>
    <dbReference type="NCBI Taxonomy" id="256839"/>
    <lineage>
        <taxon>Bacteria</taxon>
        <taxon>Pseudomonadati</taxon>
        <taxon>Pseudomonadota</taxon>
        <taxon>Gammaproteobacteria</taxon>
        <taxon>Alteromonadales</taxon>
        <taxon>Shewanellaceae</taxon>
        <taxon>Shewanella</taxon>
    </lineage>
</organism>
<comment type="function">
    <text evidence="2 6">Catalyzes the epimerization of the C3' and C5'positions of dTDP-6-deoxy-D-xylo-4-hexulose, forming dTDP-6-deoxy-L-lyxo-4-hexulose.</text>
</comment>